<dbReference type="Proteomes" id="UP000887574">
    <property type="component" value="Unplaced"/>
</dbReference>
<dbReference type="AlphaFoldDB" id="A0A915E595"/>
<reference evidence="2" key="1">
    <citation type="submission" date="2022-11" db="UniProtKB">
        <authorList>
            <consortium name="WormBaseParasite"/>
        </authorList>
    </citation>
    <scope>IDENTIFICATION</scope>
</reference>
<name>A0A915E595_9BILA</name>
<evidence type="ECO:0000313" key="2">
    <source>
        <dbReference type="WBParaSite" id="jg26624"/>
    </source>
</evidence>
<keyword evidence="1" id="KW-1185">Reference proteome</keyword>
<sequence>MNHMWVIEKIRRKYVATSVCNELFQLYHNFHLHLHDFFVPSQLVITFAQFCWFHIHGFPPVIYLGPIKKFKPHKVHASSKTASSAGGRTSNSVL</sequence>
<organism evidence="1 2">
    <name type="scientific">Ditylenchus dipsaci</name>
    <dbReference type="NCBI Taxonomy" id="166011"/>
    <lineage>
        <taxon>Eukaryota</taxon>
        <taxon>Metazoa</taxon>
        <taxon>Ecdysozoa</taxon>
        <taxon>Nematoda</taxon>
        <taxon>Chromadorea</taxon>
        <taxon>Rhabditida</taxon>
        <taxon>Tylenchina</taxon>
        <taxon>Tylenchomorpha</taxon>
        <taxon>Sphaerularioidea</taxon>
        <taxon>Anguinidae</taxon>
        <taxon>Anguininae</taxon>
        <taxon>Ditylenchus</taxon>
    </lineage>
</organism>
<protein>
    <submittedName>
        <fullName evidence="2">Uncharacterized protein</fullName>
    </submittedName>
</protein>
<dbReference type="WBParaSite" id="jg26624">
    <property type="protein sequence ID" value="jg26624"/>
    <property type="gene ID" value="jg26624"/>
</dbReference>
<proteinExistence type="predicted"/>
<accession>A0A915E595</accession>
<evidence type="ECO:0000313" key="1">
    <source>
        <dbReference type="Proteomes" id="UP000887574"/>
    </source>
</evidence>